<sequence length="188" mass="20115">MDMSAFIAELEARFDEARSRDLEELANELTDAERASVTLSARLAGAEGVVNLALRGGRVVTGVILDSTRTWVLVRGGRDDSLIMLSAVVGAWPLGRSVAREAFVRGGVGVGHVLRELSARGVGVVIESDAGDHRGIIDAVFSDHVDVALSGQALSYDGRDEQRGVSVSLAFAGLRRLRVLGQRWSPDY</sequence>
<name>A0AAQ0BX56_9ACTO</name>
<evidence type="ECO:0000313" key="1">
    <source>
        <dbReference type="EMBL" id="QQC44097.1"/>
    </source>
</evidence>
<dbReference type="AlphaFoldDB" id="A0AAQ0BX56"/>
<gene>
    <name evidence="1" type="ORF">I6H42_01305</name>
</gene>
<evidence type="ECO:0000313" key="2">
    <source>
        <dbReference type="Proteomes" id="UP000595220"/>
    </source>
</evidence>
<accession>A0AAQ0BX56</accession>
<reference evidence="1 2" key="1">
    <citation type="submission" date="2020-12" db="EMBL/GenBank/DDBJ databases">
        <title>FDA dAtabase for Regulatory Grade micrObial Sequences (FDA-ARGOS): Supporting development and validation of Infectious Disease Dx tests.</title>
        <authorList>
            <person name="Sproer C."/>
            <person name="Gronow S."/>
            <person name="Severitt S."/>
            <person name="Schroder I."/>
            <person name="Tallon L."/>
            <person name="Sadzewicz L."/>
            <person name="Zhao X."/>
            <person name="Boylan J."/>
            <person name="Ott S."/>
            <person name="Bowen H."/>
            <person name="Vavikolanu K."/>
            <person name="Mehta A."/>
            <person name="Aluvathingal J."/>
            <person name="Nadendla S."/>
            <person name="Lowell S."/>
            <person name="Myers T."/>
            <person name="Yan Y."/>
            <person name="Sichtig H."/>
        </authorList>
    </citation>
    <scope>NUCLEOTIDE SEQUENCE [LARGE SCALE GENOMIC DNA]</scope>
    <source>
        <strain evidence="1 2">FDAARGOS_985</strain>
    </source>
</reference>
<organism evidence="1 2">
    <name type="scientific">Schaalia meyeri</name>
    <dbReference type="NCBI Taxonomy" id="52773"/>
    <lineage>
        <taxon>Bacteria</taxon>
        <taxon>Bacillati</taxon>
        <taxon>Actinomycetota</taxon>
        <taxon>Actinomycetes</taxon>
        <taxon>Actinomycetales</taxon>
        <taxon>Actinomycetaceae</taxon>
        <taxon>Schaalia</taxon>
    </lineage>
</organism>
<proteinExistence type="predicted"/>
<keyword evidence="2" id="KW-1185">Reference proteome</keyword>
<dbReference type="EMBL" id="CP066065">
    <property type="protein sequence ID" value="QQC44097.1"/>
    <property type="molecule type" value="Genomic_DNA"/>
</dbReference>
<dbReference type="RefSeq" id="WP_074632934.1">
    <property type="nucleotide sequence ID" value="NZ_CP066065.1"/>
</dbReference>
<protein>
    <submittedName>
        <fullName evidence="1">Uncharacterized protein</fullName>
    </submittedName>
</protein>
<dbReference type="Proteomes" id="UP000595220">
    <property type="component" value="Chromosome"/>
</dbReference>